<accession>A0ABQ9TNT4</accession>
<dbReference type="SUPFAM" id="SSF53300">
    <property type="entry name" value="vWA-like"/>
    <property type="match status" value="1"/>
</dbReference>
<dbReference type="PANTHER" id="PTHR24020">
    <property type="entry name" value="COLLAGEN ALPHA"/>
    <property type="match status" value="1"/>
</dbReference>
<dbReference type="PANTHER" id="PTHR24020:SF87">
    <property type="entry name" value="COLLAGEN ALPHA-1(VI) CHAIN-LIKE"/>
    <property type="match status" value="1"/>
</dbReference>
<organism evidence="2 3">
    <name type="scientific">Saguinus oedipus</name>
    <name type="common">Cotton-top tamarin</name>
    <name type="synonym">Oedipomidas oedipus</name>
    <dbReference type="NCBI Taxonomy" id="9490"/>
    <lineage>
        <taxon>Eukaryota</taxon>
        <taxon>Metazoa</taxon>
        <taxon>Chordata</taxon>
        <taxon>Craniata</taxon>
        <taxon>Vertebrata</taxon>
        <taxon>Euteleostomi</taxon>
        <taxon>Mammalia</taxon>
        <taxon>Eutheria</taxon>
        <taxon>Euarchontoglires</taxon>
        <taxon>Primates</taxon>
        <taxon>Haplorrhini</taxon>
        <taxon>Platyrrhini</taxon>
        <taxon>Cebidae</taxon>
        <taxon>Callitrichinae</taxon>
        <taxon>Saguinus</taxon>
    </lineage>
</organism>
<reference evidence="2 3" key="1">
    <citation type="submission" date="2023-05" db="EMBL/GenBank/DDBJ databases">
        <title>B98-5 Cell Line De Novo Hybrid Assembly: An Optical Mapping Approach.</title>
        <authorList>
            <person name="Kananen K."/>
            <person name="Auerbach J.A."/>
            <person name="Kautto E."/>
            <person name="Blachly J.S."/>
        </authorList>
    </citation>
    <scope>NUCLEOTIDE SEQUENCE [LARGE SCALE GENOMIC DNA]</scope>
    <source>
        <strain evidence="2">B95-8</strain>
        <tissue evidence="2">Cell line</tissue>
    </source>
</reference>
<evidence type="ECO:0000313" key="3">
    <source>
        <dbReference type="Proteomes" id="UP001266305"/>
    </source>
</evidence>
<dbReference type="EMBL" id="JASSZA010000020">
    <property type="protein sequence ID" value="KAK2086205.1"/>
    <property type="molecule type" value="Genomic_DNA"/>
</dbReference>
<dbReference type="Proteomes" id="UP001266305">
    <property type="component" value="Unassembled WGS sequence"/>
</dbReference>
<dbReference type="InterPro" id="IPR050525">
    <property type="entry name" value="ECM_Assembly_Org"/>
</dbReference>
<keyword evidence="3" id="KW-1185">Reference proteome</keyword>
<evidence type="ECO:0000313" key="2">
    <source>
        <dbReference type="EMBL" id="KAK2086205.1"/>
    </source>
</evidence>
<comment type="caution">
    <text evidence="2">The sequence shown here is derived from an EMBL/GenBank/DDBJ whole genome shotgun (WGS) entry which is preliminary data.</text>
</comment>
<sequence>MSGRGGCHAQWAGCKSVHYSLVFLLDTSPTSVGKEDFEKVRRWVANLVGTLEVGPDAWGSCAPATGPLGASAPGWRLRRPPRASPTTGAAPTRAMRCATSQPAASLGAGRHPGDHAYKQVANDGRRQNLVLDATASARHASICILGKVLKEELEGIASETKYTHVLPVSDFNATNKIPGKRRRGLCENVLVPVQTPRGTKAACGSRQSSIRWTFAGLREERAVGAGAANELGPLLRSPEATLCSGLPGFREVPLYFWHETTASLSHSAFHRSPLSSGTFRFSFPA</sequence>
<protein>
    <submittedName>
        <fullName evidence="2">Uncharacterized protein</fullName>
    </submittedName>
</protein>
<feature type="region of interest" description="Disordered" evidence="1">
    <location>
        <begin position="69"/>
        <end position="94"/>
    </location>
</feature>
<dbReference type="InterPro" id="IPR036465">
    <property type="entry name" value="vWFA_dom_sf"/>
</dbReference>
<name>A0ABQ9TNT4_SAGOE</name>
<gene>
    <name evidence="2" type="ORF">P7K49_035630</name>
</gene>
<evidence type="ECO:0000256" key="1">
    <source>
        <dbReference type="SAM" id="MobiDB-lite"/>
    </source>
</evidence>
<proteinExistence type="predicted"/>